<proteinExistence type="predicted"/>
<organism evidence="2 3">
    <name type="scientific">Penicillium rubens (strain ATCC 28089 / DSM 1075 / NRRL 1951 / Wisconsin 54-1255)</name>
    <name type="common">Penicillium chrysogenum</name>
    <dbReference type="NCBI Taxonomy" id="500485"/>
    <lineage>
        <taxon>Eukaryota</taxon>
        <taxon>Fungi</taxon>
        <taxon>Dikarya</taxon>
        <taxon>Ascomycota</taxon>
        <taxon>Pezizomycotina</taxon>
        <taxon>Eurotiomycetes</taxon>
        <taxon>Eurotiomycetidae</taxon>
        <taxon>Eurotiales</taxon>
        <taxon>Aspergillaceae</taxon>
        <taxon>Penicillium</taxon>
        <taxon>Penicillium chrysogenum species complex</taxon>
    </lineage>
</organism>
<protein>
    <submittedName>
        <fullName evidence="2">Uncharacterized protein</fullName>
    </submittedName>
</protein>
<feature type="region of interest" description="Disordered" evidence="1">
    <location>
        <begin position="28"/>
        <end position="59"/>
    </location>
</feature>
<name>B6HK86_PENRW</name>
<gene>
    <name evidence="2" type="ORF">Pc21g15900</name>
    <name evidence="2" type="ORF">PCH_Pc21g15900</name>
</gene>
<dbReference type="AlphaFoldDB" id="B6HK86"/>
<feature type="region of interest" description="Disordered" evidence="1">
    <location>
        <begin position="250"/>
        <end position="273"/>
    </location>
</feature>
<dbReference type="EMBL" id="AM920436">
    <property type="protein sequence ID" value="CAP96487.1"/>
    <property type="molecule type" value="Genomic_DNA"/>
</dbReference>
<sequence>MAGTRPSSPSDTGANFLLTRFLDNINIPSTMEEGSRSKKSPLRLAKNTTTQDPNAPFTVPSTPERGSVSFARLSQAAHLKLPSSQALSRLGGQRRAVLSPVLLGYFETQDDRGTLQLRLGDGRRCNSMAENSRTYLRVPSPSISAISVQVGSCFYGLVRGVVESEEAPSDLDGIVKMLKRNSPGLQSLDELTTETFENCRIVPGNEPTIQTVIVPGLINLYGIIRDNTTHAAVHPFVSFQIRMSTYKPRDFLSPASSGPLSPRKRRRLLRESEDNEGEMRLEEFLYRIDPFRSNIFYG</sequence>
<keyword evidence="3" id="KW-1185">Reference proteome</keyword>
<dbReference type="OMA" id="TETFENC"/>
<evidence type="ECO:0000313" key="3">
    <source>
        <dbReference type="Proteomes" id="UP000000724"/>
    </source>
</evidence>
<evidence type="ECO:0000256" key="1">
    <source>
        <dbReference type="SAM" id="MobiDB-lite"/>
    </source>
</evidence>
<dbReference type="VEuPathDB" id="FungiDB:PCH_Pc21g15900"/>
<evidence type="ECO:0000313" key="2">
    <source>
        <dbReference type="EMBL" id="CAP96487.1"/>
    </source>
</evidence>
<dbReference type="Proteomes" id="UP000000724">
    <property type="component" value="Contig Pc00c21"/>
</dbReference>
<accession>B6HK86</accession>
<dbReference type="HOGENOM" id="CLU_934162_0_0_1"/>
<dbReference type="OrthoDB" id="4366796at2759"/>
<reference evidence="2 3" key="1">
    <citation type="journal article" date="2008" name="Nat. Biotechnol.">
        <title>Genome sequencing and analysis of the filamentous fungus Penicillium chrysogenum.</title>
        <authorList>
            <person name="van den Berg M.A."/>
            <person name="Albang R."/>
            <person name="Albermann K."/>
            <person name="Badger J.H."/>
            <person name="Daran J.-M."/>
            <person name="Driessen A.J.M."/>
            <person name="Garcia-Estrada C."/>
            <person name="Fedorova N.D."/>
            <person name="Harris D.M."/>
            <person name="Heijne W.H.M."/>
            <person name="Joardar V.S."/>
            <person name="Kiel J.A.K.W."/>
            <person name="Kovalchuk A."/>
            <person name="Martin J.F."/>
            <person name="Nierman W.C."/>
            <person name="Nijland J.G."/>
            <person name="Pronk J.T."/>
            <person name="Roubos J.A."/>
            <person name="van der Klei I.J."/>
            <person name="van Peij N.N.M.E."/>
            <person name="Veenhuis M."/>
            <person name="von Doehren H."/>
            <person name="Wagner C."/>
            <person name="Wortman J.R."/>
            <person name="Bovenberg R.A.L."/>
        </authorList>
    </citation>
    <scope>NUCLEOTIDE SEQUENCE [LARGE SCALE GENOMIC DNA]</scope>
    <source>
        <strain evidence="3">ATCC 28089 / DSM 1075 / NRRL 1951 / Wisconsin 54-1255</strain>
    </source>
</reference>